<name>A0A1U6HJF4_9SPHN</name>
<evidence type="ECO:0000256" key="5">
    <source>
        <dbReference type="ARBA" id="ARBA00022777"/>
    </source>
</evidence>
<dbReference type="Pfam" id="PF13614">
    <property type="entry name" value="AAA_31"/>
    <property type="match status" value="1"/>
</dbReference>
<protein>
    <recommendedName>
        <fullName evidence="2">non-specific protein-tyrosine kinase</fullName>
        <ecNumber evidence="2">2.7.10.2</ecNumber>
    </recommendedName>
</protein>
<dbReference type="STRING" id="428990.SAMN06295987_102571"/>
<dbReference type="PANTHER" id="PTHR32309:SF13">
    <property type="entry name" value="FERRIC ENTEROBACTIN TRANSPORT PROTEIN FEPE"/>
    <property type="match status" value="1"/>
</dbReference>
<dbReference type="CDD" id="cd05387">
    <property type="entry name" value="BY-kinase"/>
    <property type="match status" value="1"/>
</dbReference>
<keyword evidence="9" id="KW-0472">Membrane</keyword>
<keyword evidence="9" id="KW-0812">Transmembrane</keyword>
<dbReference type="Proteomes" id="UP000190989">
    <property type="component" value="Unassembled WGS sequence"/>
</dbReference>
<dbReference type="RefSeq" id="WP_079730156.1">
    <property type="nucleotide sequence ID" value="NZ_FVZE01000002.1"/>
</dbReference>
<dbReference type="InterPro" id="IPR005702">
    <property type="entry name" value="Wzc-like_C"/>
</dbReference>
<dbReference type="AlphaFoldDB" id="A0A1U6HJF4"/>
<feature type="transmembrane region" description="Helical" evidence="9">
    <location>
        <begin position="46"/>
        <end position="64"/>
    </location>
</feature>
<dbReference type="InterPro" id="IPR025669">
    <property type="entry name" value="AAA_dom"/>
</dbReference>
<dbReference type="Gene3D" id="3.40.50.300">
    <property type="entry name" value="P-loop containing nucleotide triphosphate hydrolases"/>
    <property type="match status" value="1"/>
</dbReference>
<reference evidence="12" key="1">
    <citation type="submission" date="2017-02" db="EMBL/GenBank/DDBJ databases">
        <authorList>
            <person name="Varghese N."/>
            <person name="Submissions S."/>
        </authorList>
    </citation>
    <scope>NUCLEOTIDE SEQUENCE [LARGE SCALE GENOMIC DNA]</scope>
    <source>
        <strain evidence="12">SM117</strain>
    </source>
</reference>
<evidence type="ECO:0000256" key="9">
    <source>
        <dbReference type="SAM" id="Phobius"/>
    </source>
</evidence>
<evidence type="ECO:0000256" key="3">
    <source>
        <dbReference type="ARBA" id="ARBA00022679"/>
    </source>
</evidence>
<dbReference type="SUPFAM" id="SSF52540">
    <property type="entry name" value="P-loop containing nucleoside triphosphate hydrolases"/>
    <property type="match status" value="1"/>
</dbReference>
<dbReference type="InterPro" id="IPR050445">
    <property type="entry name" value="Bact_polysacc_biosynth/exp"/>
</dbReference>
<keyword evidence="3" id="KW-0808">Transferase</keyword>
<evidence type="ECO:0000256" key="4">
    <source>
        <dbReference type="ARBA" id="ARBA00022741"/>
    </source>
</evidence>
<dbReference type="InterPro" id="IPR027417">
    <property type="entry name" value="P-loop_NTPase"/>
</dbReference>
<dbReference type="GO" id="GO:0005886">
    <property type="term" value="C:plasma membrane"/>
    <property type="evidence" value="ECO:0007669"/>
    <property type="project" value="TreeGrafter"/>
</dbReference>
<sequence>MNLPAIYEPETGLPSLMPGGAGHFRSRDEQISVRYLLSLLRRRQPVMVMTLILCLGLAVVWTSALPRIFRSWADVVMITGSTDVVPNEDAQTRDAPTRAEEVETQIQLIRSREMAGQVLDATGLLHDRLFRRDVEMPRTALDNILASVGFGAIRQSDRATGDEVQFRQRAVNYLSKRLDVTRVGNSFNLRIAFEDAEASRAAAIANGYARLFTTDDARERAQTNATAARVLKSKVDALRVQANRDFAEVQAYRNRHQLLSSQATGLTEQELSTYNQQIVNAEAEAAQDAEALASARAQLRSGGPEGVGFGAGSPVVATLRSQRAQLVIRERDLSQRYFDNNPDLVTVRQQIADLDRQISGEVSRTLRGLETKAMASAQRLASLRRSRGGTQSQLQTGNSALVELADLEKKADASKTLYESYLRRYNAVVAGSGSEQPSARLISAANVPVLPVSPNLLLNLALALVVGVLSGAMLAILSELSYGGLTTLGDVETRIGLPGWGFVPAIRSIEPHANTPMDTLREYPEGPFSEALRNIIVSVRHSVSGSGKVLAITSAIPGEGKSTLAACIGRALAMANERVVVIDCDVIRSQLSKRFCAPEGEPGLYEALHDESLDIAQYEDACSPLRIVPITRAFPQGERLTERGRLDRVVARLREEFDVVILDCPPILPIAETRAIVAQADSVLLVVRWRMTVDRIVKAAIRQLPGRTLKQCGVVLNQVDMKKQVRFGGEDVASFYAHYKGYYR</sequence>
<comment type="similarity">
    <text evidence="1">Belongs to the CpsD/CapB family.</text>
</comment>
<keyword evidence="4" id="KW-0547">Nucleotide-binding</keyword>
<evidence type="ECO:0000256" key="1">
    <source>
        <dbReference type="ARBA" id="ARBA00007316"/>
    </source>
</evidence>
<accession>A0A1U6HJF4</accession>
<evidence type="ECO:0000259" key="10">
    <source>
        <dbReference type="Pfam" id="PF13614"/>
    </source>
</evidence>
<evidence type="ECO:0000256" key="6">
    <source>
        <dbReference type="ARBA" id="ARBA00022840"/>
    </source>
</evidence>
<organism evidence="11 12">
    <name type="scientific">Novosphingobium mathurense</name>
    <dbReference type="NCBI Taxonomy" id="428990"/>
    <lineage>
        <taxon>Bacteria</taxon>
        <taxon>Pseudomonadati</taxon>
        <taxon>Pseudomonadota</taxon>
        <taxon>Alphaproteobacteria</taxon>
        <taxon>Sphingomonadales</taxon>
        <taxon>Sphingomonadaceae</taxon>
        <taxon>Novosphingobium</taxon>
    </lineage>
</organism>
<evidence type="ECO:0000256" key="7">
    <source>
        <dbReference type="ARBA" id="ARBA00023137"/>
    </source>
</evidence>
<evidence type="ECO:0000256" key="2">
    <source>
        <dbReference type="ARBA" id="ARBA00011903"/>
    </source>
</evidence>
<dbReference type="EC" id="2.7.10.2" evidence="2"/>
<evidence type="ECO:0000313" key="11">
    <source>
        <dbReference type="EMBL" id="SLJ95926.1"/>
    </source>
</evidence>
<keyword evidence="9" id="KW-1133">Transmembrane helix</keyword>
<comment type="catalytic activity">
    <reaction evidence="8">
        <text>L-tyrosyl-[protein] + ATP = O-phospho-L-tyrosyl-[protein] + ADP + H(+)</text>
        <dbReference type="Rhea" id="RHEA:10596"/>
        <dbReference type="Rhea" id="RHEA-COMP:10136"/>
        <dbReference type="Rhea" id="RHEA-COMP:20101"/>
        <dbReference type="ChEBI" id="CHEBI:15378"/>
        <dbReference type="ChEBI" id="CHEBI:30616"/>
        <dbReference type="ChEBI" id="CHEBI:46858"/>
        <dbReference type="ChEBI" id="CHEBI:61978"/>
        <dbReference type="ChEBI" id="CHEBI:456216"/>
        <dbReference type="EC" id="2.7.10.2"/>
    </reaction>
</comment>
<proteinExistence type="inferred from homology"/>
<gene>
    <name evidence="11" type="ORF">SAMN06295987_102571</name>
</gene>
<feature type="domain" description="AAA" evidence="10">
    <location>
        <begin position="548"/>
        <end position="688"/>
    </location>
</feature>
<keyword evidence="7" id="KW-0829">Tyrosine-protein kinase</keyword>
<keyword evidence="5" id="KW-0418">Kinase</keyword>
<evidence type="ECO:0000313" key="12">
    <source>
        <dbReference type="Proteomes" id="UP000190989"/>
    </source>
</evidence>
<evidence type="ECO:0000256" key="8">
    <source>
        <dbReference type="ARBA" id="ARBA00051245"/>
    </source>
</evidence>
<feature type="transmembrane region" description="Helical" evidence="9">
    <location>
        <begin position="456"/>
        <end position="477"/>
    </location>
</feature>
<keyword evidence="12" id="KW-1185">Reference proteome</keyword>
<dbReference type="GO" id="GO:0004713">
    <property type="term" value="F:protein tyrosine kinase activity"/>
    <property type="evidence" value="ECO:0007669"/>
    <property type="project" value="TreeGrafter"/>
</dbReference>
<dbReference type="EMBL" id="FVZE01000002">
    <property type="protein sequence ID" value="SLJ95926.1"/>
    <property type="molecule type" value="Genomic_DNA"/>
</dbReference>
<keyword evidence="6" id="KW-0067">ATP-binding</keyword>
<dbReference type="PANTHER" id="PTHR32309">
    <property type="entry name" value="TYROSINE-PROTEIN KINASE"/>
    <property type="match status" value="1"/>
</dbReference>